<name>A0AAV6VTP2_9ARAC</name>
<comment type="caution">
    <text evidence="1">The sequence shown here is derived from an EMBL/GenBank/DDBJ whole genome shotgun (WGS) entry which is preliminary data.</text>
</comment>
<organism evidence="1 2">
    <name type="scientific">Oedothorax gibbosus</name>
    <dbReference type="NCBI Taxonomy" id="931172"/>
    <lineage>
        <taxon>Eukaryota</taxon>
        <taxon>Metazoa</taxon>
        <taxon>Ecdysozoa</taxon>
        <taxon>Arthropoda</taxon>
        <taxon>Chelicerata</taxon>
        <taxon>Arachnida</taxon>
        <taxon>Araneae</taxon>
        <taxon>Araneomorphae</taxon>
        <taxon>Entelegynae</taxon>
        <taxon>Araneoidea</taxon>
        <taxon>Linyphiidae</taxon>
        <taxon>Erigoninae</taxon>
        <taxon>Oedothorax</taxon>
    </lineage>
</organism>
<accession>A0AAV6VTP2</accession>
<gene>
    <name evidence="1" type="ORF">JTE90_001245</name>
</gene>
<reference evidence="1 2" key="1">
    <citation type="journal article" date="2022" name="Nat. Ecol. Evol.">
        <title>A masculinizing supergene underlies an exaggerated male reproductive morph in a spider.</title>
        <authorList>
            <person name="Hendrickx F."/>
            <person name="De Corte Z."/>
            <person name="Sonet G."/>
            <person name="Van Belleghem S.M."/>
            <person name="Kostlbacher S."/>
            <person name="Vangestel C."/>
        </authorList>
    </citation>
    <scope>NUCLEOTIDE SEQUENCE [LARGE SCALE GENOMIC DNA]</scope>
    <source>
        <strain evidence="1">W744_W776</strain>
    </source>
</reference>
<keyword evidence="2" id="KW-1185">Reference proteome</keyword>
<proteinExistence type="predicted"/>
<protein>
    <submittedName>
        <fullName evidence="1">Uncharacterized protein</fullName>
    </submittedName>
</protein>
<evidence type="ECO:0000313" key="1">
    <source>
        <dbReference type="EMBL" id="KAG8200014.1"/>
    </source>
</evidence>
<evidence type="ECO:0000313" key="2">
    <source>
        <dbReference type="Proteomes" id="UP000827092"/>
    </source>
</evidence>
<dbReference type="Proteomes" id="UP000827092">
    <property type="component" value="Unassembled WGS sequence"/>
</dbReference>
<dbReference type="AlphaFoldDB" id="A0AAV6VTP2"/>
<sequence>MDTVNLIHISPKPVNNFSKSQHGRATPEKVNRCVKPLTPAKQEVWTRESCYCGKDGKLERLYRKTWFGVRLNRRKPDVMLNGHW</sequence>
<dbReference type="EMBL" id="JAFNEN010000021">
    <property type="protein sequence ID" value="KAG8200014.1"/>
    <property type="molecule type" value="Genomic_DNA"/>
</dbReference>